<evidence type="ECO:0000313" key="2">
    <source>
        <dbReference type="Proteomes" id="UP001599756"/>
    </source>
</evidence>
<comment type="caution">
    <text evidence="1">The sequence shown here is derived from an EMBL/GenBank/DDBJ whole genome shotgun (WGS) entry which is preliminary data.</text>
</comment>
<dbReference type="RefSeq" id="WP_381839659.1">
    <property type="nucleotide sequence ID" value="NZ_JBHYTS010000003.1"/>
</dbReference>
<sequence length="55" mass="6018">MTPHPAASDAQAAREQARRRRLLLAGRAGAGENVLRVRRLPVMGMHDSVTPITEE</sequence>
<protein>
    <submittedName>
        <fullName evidence="1">Uncharacterized protein</fullName>
    </submittedName>
</protein>
<proteinExistence type="predicted"/>
<name>A0ABW6GYY0_9ACTN</name>
<gene>
    <name evidence="1" type="ORF">ACFW88_03235</name>
</gene>
<reference evidence="1 2" key="1">
    <citation type="submission" date="2024-09" db="EMBL/GenBank/DDBJ databases">
        <title>The Natural Products Discovery Center: Release of the First 8490 Sequenced Strains for Exploring Actinobacteria Biosynthetic Diversity.</title>
        <authorList>
            <person name="Kalkreuter E."/>
            <person name="Kautsar S.A."/>
            <person name="Yang D."/>
            <person name="Bader C.D."/>
            <person name="Teijaro C.N."/>
            <person name="Fluegel L."/>
            <person name="Davis C.M."/>
            <person name="Simpson J.R."/>
            <person name="Lauterbach L."/>
            <person name="Steele A.D."/>
            <person name="Gui C."/>
            <person name="Meng S."/>
            <person name="Li G."/>
            <person name="Viehrig K."/>
            <person name="Ye F."/>
            <person name="Su P."/>
            <person name="Kiefer A.F."/>
            <person name="Nichols A."/>
            <person name="Cepeda A.J."/>
            <person name="Yan W."/>
            <person name="Fan B."/>
            <person name="Jiang Y."/>
            <person name="Adhikari A."/>
            <person name="Zheng C.-J."/>
            <person name="Schuster L."/>
            <person name="Cowan T.M."/>
            <person name="Smanski M.J."/>
            <person name="Chevrette M.G."/>
            <person name="De Carvalho L.P.S."/>
            <person name="Shen B."/>
        </authorList>
    </citation>
    <scope>NUCLEOTIDE SEQUENCE [LARGE SCALE GENOMIC DNA]</scope>
    <source>
        <strain evidence="1 2">NPDC059500</strain>
    </source>
</reference>
<accession>A0ABW6GYY0</accession>
<evidence type="ECO:0000313" key="1">
    <source>
        <dbReference type="EMBL" id="MFE1749563.1"/>
    </source>
</evidence>
<dbReference type="Proteomes" id="UP001599756">
    <property type="component" value="Unassembled WGS sequence"/>
</dbReference>
<dbReference type="EMBL" id="JBHYTS010000003">
    <property type="protein sequence ID" value="MFE1749563.1"/>
    <property type="molecule type" value="Genomic_DNA"/>
</dbReference>
<keyword evidence="2" id="KW-1185">Reference proteome</keyword>
<organism evidence="1 2">
    <name type="scientific">Streptomyces anandii</name>
    <dbReference type="NCBI Taxonomy" id="285454"/>
    <lineage>
        <taxon>Bacteria</taxon>
        <taxon>Bacillati</taxon>
        <taxon>Actinomycetota</taxon>
        <taxon>Actinomycetes</taxon>
        <taxon>Kitasatosporales</taxon>
        <taxon>Streptomycetaceae</taxon>
        <taxon>Streptomyces</taxon>
    </lineage>
</organism>